<dbReference type="SMART" id="SM00355">
    <property type="entry name" value="ZnF_C2H2"/>
    <property type="match status" value="3"/>
</dbReference>
<feature type="compositionally biased region" description="Polar residues" evidence="1">
    <location>
        <begin position="1"/>
        <end position="10"/>
    </location>
</feature>
<gene>
    <name evidence="3" type="ORF">SK128_007655</name>
</gene>
<dbReference type="PROSITE" id="PS00028">
    <property type="entry name" value="ZINC_FINGER_C2H2_1"/>
    <property type="match status" value="2"/>
</dbReference>
<feature type="compositionally biased region" description="Basic and acidic residues" evidence="1">
    <location>
        <begin position="576"/>
        <end position="586"/>
    </location>
</feature>
<dbReference type="EMBL" id="JAXCGZ010007729">
    <property type="protein sequence ID" value="KAK7078634.1"/>
    <property type="molecule type" value="Genomic_DNA"/>
</dbReference>
<name>A0AAN8XHX8_HALRR</name>
<proteinExistence type="predicted"/>
<keyword evidence="4" id="KW-1185">Reference proteome</keyword>
<evidence type="ECO:0000313" key="4">
    <source>
        <dbReference type="Proteomes" id="UP001381693"/>
    </source>
</evidence>
<feature type="domain" description="C2H2-type" evidence="2">
    <location>
        <begin position="457"/>
        <end position="478"/>
    </location>
</feature>
<feature type="compositionally biased region" description="Basic and acidic residues" evidence="1">
    <location>
        <begin position="16"/>
        <end position="43"/>
    </location>
</feature>
<sequence length="594" mass="66072">MSENSLNSNPLALRDVNNECDLKNGMSKEDASHIKEKNSDQHSSRSSGNLEVSLQDARVQTKSSQIVQTENSLNNHINFPCSIAENIKSNTLLHVTVLDGQVIYLTYRPVADRDKLNVLGKSKCIEAGKTRNISEFSEKPCEKSQIYLTANKSYILPNGVAAEGEYLLAEEVPCEDVFHSPRIVHEEQVLTIHHPSSFDINTRSQPDALAIAASEVLSDVCLTSPCQDNSKCQHSSCLQDCTPEKEQNNEEIYEEDVSKTHSSGSSKSLCKANISTALKCNPESEIFLEKLENVLTSPKNRGKEEQVANFKNSKIQNTLKSDVSLISNESICAPLTCLIQSTSSVEVNSQSTSLSEVASHDESTARLTILTAVETDNTPTKTNGCVSTNPVESFCQSVDSEVTTLTTKHSNLRRSNRIVKVKKGLTPLESTSLEEPSRQERRQAVKRASKRAALWDCVKCDAMFRSKASRDRHMLEGHVFTCYMCKWQGLTKTKYEVHISTVHCGQKARCFPCRKDFPNYGEYKAHLEDKHCSATFSSDNFDDSASLRLSGEENHPHDSHEFCNTNPIKTEDADDSGYKETKDILENKNSNAVE</sequence>
<feature type="compositionally biased region" description="Polar residues" evidence="1">
    <location>
        <begin position="44"/>
        <end position="55"/>
    </location>
</feature>
<protein>
    <recommendedName>
        <fullName evidence="2">C2H2-type domain-containing protein</fullName>
    </recommendedName>
</protein>
<dbReference type="InterPro" id="IPR013087">
    <property type="entry name" value="Znf_C2H2_type"/>
</dbReference>
<feature type="region of interest" description="Disordered" evidence="1">
    <location>
        <begin position="1"/>
        <end position="55"/>
    </location>
</feature>
<dbReference type="Proteomes" id="UP001381693">
    <property type="component" value="Unassembled WGS sequence"/>
</dbReference>
<comment type="caution">
    <text evidence="3">The sequence shown here is derived from an EMBL/GenBank/DDBJ whole genome shotgun (WGS) entry which is preliminary data.</text>
</comment>
<feature type="region of interest" description="Disordered" evidence="1">
    <location>
        <begin position="547"/>
        <end position="594"/>
    </location>
</feature>
<dbReference type="AlphaFoldDB" id="A0AAN8XHX8"/>
<organism evidence="3 4">
    <name type="scientific">Halocaridina rubra</name>
    <name type="common">Hawaiian red shrimp</name>
    <dbReference type="NCBI Taxonomy" id="373956"/>
    <lineage>
        <taxon>Eukaryota</taxon>
        <taxon>Metazoa</taxon>
        <taxon>Ecdysozoa</taxon>
        <taxon>Arthropoda</taxon>
        <taxon>Crustacea</taxon>
        <taxon>Multicrustacea</taxon>
        <taxon>Malacostraca</taxon>
        <taxon>Eumalacostraca</taxon>
        <taxon>Eucarida</taxon>
        <taxon>Decapoda</taxon>
        <taxon>Pleocyemata</taxon>
        <taxon>Caridea</taxon>
        <taxon>Atyoidea</taxon>
        <taxon>Atyidae</taxon>
        <taxon>Halocaridina</taxon>
    </lineage>
</organism>
<accession>A0AAN8XHX8</accession>
<reference evidence="3 4" key="1">
    <citation type="submission" date="2023-11" db="EMBL/GenBank/DDBJ databases">
        <title>Halocaridina rubra genome assembly.</title>
        <authorList>
            <person name="Smith C."/>
        </authorList>
    </citation>
    <scope>NUCLEOTIDE SEQUENCE [LARGE SCALE GENOMIC DNA]</scope>
    <source>
        <strain evidence="3">EP-1</strain>
        <tissue evidence="3">Whole</tissue>
    </source>
</reference>
<feature type="domain" description="C2H2-type" evidence="2">
    <location>
        <begin position="510"/>
        <end position="531"/>
    </location>
</feature>
<evidence type="ECO:0000259" key="2">
    <source>
        <dbReference type="PROSITE" id="PS00028"/>
    </source>
</evidence>
<evidence type="ECO:0000313" key="3">
    <source>
        <dbReference type="EMBL" id="KAK7078634.1"/>
    </source>
</evidence>
<evidence type="ECO:0000256" key="1">
    <source>
        <dbReference type="SAM" id="MobiDB-lite"/>
    </source>
</evidence>
<feature type="compositionally biased region" description="Basic and acidic residues" evidence="1">
    <location>
        <begin position="550"/>
        <end position="561"/>
    </location>
</feature>